<accession>A0A2W2DWS2</accession>
<sequence>MDVQESLAADWLASQPGQPLILVGQIRDYGDSMLAEQFPRAVVGKLGQRTGAGHRGPLLVAWPNLAHLAQLQHLDSAEAICVIEGVGVLQAPWLRAQRAIDLATGVRLEPKADIVPPVVAVAVRSLIPMLNGLSSSRDKPTVVDAFCHLKASGYGLDPTAVYEFALHVGADGGEASLMYEVATKLRAGHNFRRSQRLRADIVRHWEKDAAAHGGRN</sequence>
<comment type="caution">
    <text evidence="1">The sequence shown here is derived from an EMBL/GenBank/DDBJ whole genome shotgun (WGS) entry which is preliminary data.</text>
</comment>
<dbReference type="AlphaFoldDB" id="A0A2W2DWS2"/>
<proteinExistence type="predicted"/>
<name>A0A2W2DWS2_9ACTN</name>
<evidence type="ECO:0000313" key="1">
    <source>
        <dbReference type="EMBL" id="PZG09535.1"/>
    </source>
</evidence>
<protein>
    <submittedName>
        <fullName evidence="1">Uncharacterized protein</fullName>
    </submittedName>
</protein>
<gene>
    <name evidence="1" type="ORF">C1I95_28960</name>
</gene>
<organism evidence="1 2">
    <name type="scientific">Micromonospora craterilacus</name>
    <dbReference type="NCBI Taxonomy" id="1655439"/>
    <lineage>
        <taxon>Bacteria</taxon>
        <taxon>Bacillati</taxon>
        <taxon>Actinomycetota</taxon>
        <taxon>Actinomycetes</taxon>
        <taxon>Micromonosporales</taxon>
        <taxon>Micromonosporaceae</taxon>
        <taxon>Micromonospora</taxon>
    </lineage>
</organism>
<keyword evidence="2" id="KW-1185">Reference proteome</keyword>
<dbReference type="Proteomes" id="UP000248924">
    <property type="component" value="Unassembled WGS sequence"/>
</dbReference>
<reference evidence="1 2" key="1">
    <citation type="submission" date="2018-01" db="EMBL/GenBank/DDBJ databases">
        <title>Draft genome sequence of Jishengella sp. NA12.</title>
        <authorList>
            <person name="Sahin N."/>
            <person name="Ay H."/>
            <person name="Saygin H."/>
        </authorList>
    </citation>
    <scope>NUCLEOTIDE SEQUENCE [LARGE SCALE GENOMIC DNA]</scope>
    <source>
        <strain evidence="1 2">NA12</strain>
    </source>
</reference>
<dbReference type="EMBL" id="POTY01000267">
    <property type="protein sequence ID" value="PZG09535.1"/>
    <property type="molecule type" value="Genomic_DNA"/>
</dbReference>
<evidence type="ECO:0000313" key="2">
    <source>
        <dbReference type="Proteomes" id="UP000248924"/>
    </source>
</evidence>